<dbReference type="EMBL" id="CCKQ01017585">
    <property type="protein sequence ID" value="CDW89479.1"/>
    <property type="molecule type" value="Genomic_DNA"/>
</dbReference>
<feature type="transmembrane region" description="Helical" evidence="1">
    <location>
        <begin position="42"/>
        <end position="63"/>
    </location>
</feature>
<proteinExistence type="predicted"/>
<keyword evidence="1" id="KW-0812">Transmembrane</keyword>
<evidence type="ECO:0000256" key="1">
    <source>
        <dbReference type="SAM" id="Phobius"/>
    </source>
</evidence>
<organism evidence="2 3">
    <name type="scientific">Stylonychia lemnae</name>
    <name type="common">Ciliate</name>
    <dbReference type="NCBI Taxonomy" id="5949"/>
    <lineage>
        <taxon>Eukaryota</taxon>
        <taxon>Sar</taxon>
        <taxon>Alveolata</taxon>
        <taxon>Ciliophora</taxon>
        <taxon>Intramacronucleata</taxon>
        <taxon>Spirotrichea</taxon>
        <taxon>Stichotrichia</taxon>
        <taxon>Sporadotrichida</taxon>
        <taxon>Oxytrichidae</taxon>
        <taxon>Stylonychinae</taxon>
        <taxon>Stylonychia</taxon>
    </lineage>
</organism>
<keyword evidence="1" id="KW-1133">Transmembrane helix</keyword>
<dbReference type="PANTHER" id="PTHR31398:SF0">
    <property type="entry name" value="MEIOTIC NUCLEAR DIVISION PROTEIN 1 HOMOLOG"/>
    <property type="match status" value="1"/>
</dbReference>
<dbReference type="OrthoDB" id="327726at2759"/>
<name>A0A078B4Y1_STYLE</name>
<evidence type="ECO:0000313" key="2">
    <source>
        <dbReference type="EMBL" id="CDW89479.1"/>
    </source>
</evidence>
<sequence>MDRRRRSFRKQTLCKRFLRPLDIYGRPVQLTYQGQYEFKTTFGGGVSLIMITLFLLVSVQQVYDLILRKQSSYQQSQMYFNQEDFQSDHDISSKNFSMAFMLTDNNEEKVYSDLFYGQFSL</sequence>
<accession>A0A078B4Y1</accession>
<reference evidence="2 3" key="1">
    <citation type="submission" date="2014-06" db="EMBL/GenBank/DDBJ databases">
        <authorList>
            <person name="Swart Estienne"/>
        </authorList>
    </citation>
    <scope>NUCLEOTIDE SEQUENCE [LARGE SCALE GENOMIC DNA]</scope>
    <source>
        <strain evidence="2 3">130c</strain>
    </source>
</reference>
<dbReference type="GO" id="GO:0005634">
    <property type="term" value="C:nucleus"/>
    <property type="evidence" value="ECO:0007669"/>
    <property type="project" value="TreeGrafter"/>
</dbReference>
<dbReference type="AlphaFoldDB" id="A0A078B4Y1"/>
<dbReference type="InParanoid" id="A0A078B4Y1"/>
<protein>
    <submittedName>
        <fullName evidence="2">Uncharacterized protein</fullName>
    </submittedName>
</protein>
<dbReference type="GO" id="GO:0007131">
    <property type="term" value="P:reciprocal meiotic recombination"/>
    <property type="evidence" value="ECO:0007669"/>
    <property type="project" value="TreeGrafter"/>
</dbReference>
<keyword evidence="1" id="KW-0472">Membrane</keyword>
<keyword evidence="3" id="KW-1185">Reference proteome</keyword>
<dbReference type="Proteomes" id="UP000039865">
    <property type="component" value="Unassembled WGS sequence"/>
</dbReference>
<dbReference type="PANTHER" id="PTHR31398">
    <property type="entry name" value="MEIOTIC NUCLEAR DIVISION PROTEIN 1 HOMOLOG"/>
    <property type="match status" value="1"/>
</dbReference>
<gene>
    <name evidence="2" type="primary">Contig13473.g14374</name>
    <name evidence="2" type="ORF">STYLEM_18612</name>
</gene>
<evidence type="ECO:0000313" key="3">
    <source>
        <dbReference type="Proteomes" id="UP000039865"/>
    </source>
</evidence>